<keyword evidence="8" id="KW-0472">Membrane</keyword>
<keyword evidence="9" id="KW-0325">Glycoprotein</keyword>
<keyword evidence="4" id="KW-0808">Transferase</keyword>
<evidence type="ECO:0000256" key="9">
    <source>
        <dbReference type="ARBA" id="ARBA00023180"/>
    </source>
</evidence>
<dbReference type="PANTHER" id="PTHR31392:SF1">
    <property type="entry name" value="ALPHA-1,3-MANNOSYLTRANSFERASE MNN1-RELATED"/>
    <property type="match status" value="1"/>
</dbReference>
<sequence length="606" mass="69301">MRKFRSACTLVGAAVLTVCLFFFTTFQSSKRLIDNELIESTISNNDSKISNSNNTVDFELSQLEETIDWDQMQFLDFLNGESESGHKQKARYNPVESWKKIHRYSLLVRPSNYILSIEESEAQNMDIDFLQLARRLRSNLIAYRVLYTEPHLLSRLVQNNFQAANILKNELWSVTSLFEQTIYPWLAPRYNTIRNIIENISNQSDTSSTTTIGIVMSFGQEHLADAILSMTALRKILNCTLPIEIHHVGSTDLPASTTHALRTAFTNTTTVNLLAHFPHELFRFSRWSVKPFAILASRFDIAIFIDADALFLRDPATVISTKTKTSTSVLFFHDRTLEKSDASTAATAAWLARAHPTHLHSAYAHSRMRLLAGRSRHDQESGVMVLDRRRPPVMHALLLSALMNSNRVRDGVYAAVHGDKETFWLAMEMLRVPFTFAPGFAGAVGYRNDLFDDVGGGDYNYDDDGGDRRGDDSQVDSKTDNKFVGRNNDITKIGNGNKRHVRVCGSIFHVDEQLRPFWWNGGVLQMKRMNNEIFMRYEHAAIDLNKNAPDIWEWEDENTPFCMSPTDPAKEVMVLEENHKIIIKKYIEIYKDIKKQGWLTFLNKTH</sequence>
<evidence type="ECO:0000256" key="1">
    <source>
        <dbReference type="ARBA" id="ARBA00004606"/>
    </source>
</evidence>
<evidence type="ECO:0000313" key="11">
    <source>
        <dbReference type="EMBL" id="KAJ3128982.1"/>
    </source>
</evidence>
<dbReference type="InterPro" id="IPR029044">
    <property type="entry name" value="Nucleotide-diphossugar_trans"/>
</dbReference>
<organism evidence="11 12">
    <name type="scientific">Physocladia obscura</name>
    <dbReference type="NCBI Taxonomy" id="109957"/>
    <lineage>
        <taxon>Eukaryota</taxon>
        <taxon>Fungi</taxon>
        <taxon>Fungi incertae sedis</taxon>
        <taxon>Chytridiomycota</taxon>
        <taxon>Chytridiomycota incertae sedis</taxon>
        <taxon>Chytridiomycetes</taxon>
        <taxon>Chytridiales</taxon>
        <taxon>Chytriomycetaceae</taxon>
        <taxon>Physocladia</taxon>
    </lineage>
</organism>
<protein>
    <recommendedName>
        <fullName evidence="13">Nucleotide-diphospho-sugar transferase</fullName>
    </recommendedName>
</protein>
<keyword evidence="3" id="KW-0328">Glycosyltransferase</keyword>
<keyword evidence="7" id="KW-1133">Transmembrane helix</keyword>
<evidence type="ECO:0000256" key="7">
    <source>
        <dbReference type="ARBA" id="ARBA00022989"/>
    </source>
</evidence>
<gene>
    <name evidence="11" type="ORF">HK100_008865</name>
</gene>
<dbReference type="Pfam" id="PF11051">
    <property type="entry name" value="Mannosyl_trans3"/>
    <property type="match status" value="1"/>
</dbReference>
<evidence type="ECO:0000256" key="10">
    <source>
        <dbReference type="SAM" id="MobiDB-lite"/>
    </source>
</evidence>
<feature type="region of interest" description="Disordered" evidence="10">
    <location>
        <begin position="461"/>
        <end position="481"/>
    </location>
</feature>
<dbReference type="SUPFAM" id="SSF53448">
    <property type="entry name" value="Nucleotide-diphospho-sugar transferases"/>
    <property type="match status" value="1"/>
</dbReference>
<dbReference type="EMBL" id="JADGJH010000440">
    <property type="protein sequence ID" value="KAJ3128982.1"/>
    <property type="molecule type" value="Genomic_DNA"/>
</dbReference>
<evidence type="ECO:0000313" key="12">
    <source>
        <dbReference type="Proteomes" id="UP001211907"/>
    </source>
</evidence>
<evidence type="ECO:0000256" key="3">
    <source>
        <dbReference type="ARBA" id="ARBA00022676"/>
    </source>
</evidence>
<comment type="subcellular location">
    <subcellularLocation>
        <location evidence="1">Membrane</location>
        <topology evidence="1">Single-pass type II membrane protein</topology>
    </subcellularLocation>
</comment>
<comment type="caution">
    <text evidence="11">The sequence shown here is derived from an EMBL/GenBank/DDBJ whole genome shotgun (WGS) entry which is preliminary data.</text>
</comment>
<dbReference type="GO" id="GO:0016020">
    <property type="term" value="C:membrane"/>
    <property type="evidence" value="ECO:0007669"/>
    <property type="project" value="UniProtKB-SubCell"/>
</dbReference>
<evidence type="ECO:0000256" key="2">
    <source>
        <dbReference type="ARBA" id="ARBA00009105"/>
    </source>
</evidence>
<reference evidence="11" key="1">
    <citation type="submission" date="2020-05" db="EMBL/GenBank/DDBJ databases">
        <title>Phylogenomic resolution of chytrid fungi.</title>
        <authorList>
            <person name="Stajich J.E."/>
            <person name="Amses K."/>
            <person name="Simmons R."/>
            <person name="Seto K."/>
            <person name="Myers J."/>
            <person name="Bonds A."/>
            <person name="Quandt C.A."/>
            <person name="Barry K."/>
            <person name="Liu P."/>
            <person name="Grigoriev I."/>
            <person name="Longcore J.E."/>
            <person name="James T.Y."/>
        </authorList>
    </citation>
    <scope>NUCLEOTIDE SEQUENCE</scope>
    <source>
        <strain evidence="11">JEL0513</strain>
    </source>
</reference>
<dbReference type="GO" id="GO:0000033">
    <property type="term" value="F:alpha-1,3-mannosyltransferase activity"/>
    <property type="evidence" value="ECO:0007669"/>
    <property type="project" value="TreeGrafter"/>
</dbReference>
<dbReference type="Proteomes" id="UP001211907">
    <property type="component" value="Unassembled WGS sequence"/>
</dbReference>
<evidence type="ECO:0008006" key="13">
    <source>
        <dbReference type="Google" id="ProtNLM"/>
    </source>
</evidence>
<keyword evidence="12" id="KW-1185">Reference proteome</keyword>
<evidence type="ECO:0000256" key="8">
    <source>
        <dbReference type="ARBA" id="ARBA00023136"/>
    </source>
</evidence>
<accession>A0AAD5XJJ5</accession>
<dbReference type="GO" id="GO:0005794">
    <property type="term" value="C:Golgi apparatus"/>
    <property type="evidence" value="ECO:0007669"/>
    <property type="project" value="TreeGrafter"/>
</dbReference>
<dbReference type="InterPro" id="IPR022751">
    <property type="entry name" value="Alpha_mannosyltransferase"/>
</dbReference>
<dbReference type="AlphaFoldDB" id="A0AAD5XJJ5"/>
<proteinExistence type="inferred from homology"/>
<comment type="similarity">
    <text evidence="2">Belongs to the MNN1/MNT family.</text>
</comment>
<keyword evidence="6" id="KW-0735">Signal-anchor</keyword>
<evidence type="ECO:0000256" key="6">
    <source>
        <dbReference type="ARBA" id="ARBA00022968"/>
    </source>
</evidence>
<name>A0AAD5XJJ5_9FUNG</name>
<keyword evidence="5" id="KW-0812">Transmembrane</keyword>
<evidence type="ECO:0000256" key="4">
    <source>
        <dbReference type="ARBA" id="ARBA00022679"/>
    </source>
</evidence>
<feature type="compositionally biased region" description="Basic and acidic residues" evidence="10">
    <location>
        <begin position="466"/>
        <end position="481"/>
    </location>
</feature>
<dbReference type="GO" id="GO:0006493">
    <property type="term" value="P:protein O-linked glycosylation"/>
    <property type="evidence" value="ECO:0007669"/>
    <property type="project" value="TreeGrafter"/>
</dbReference>
<evidence type="ECO:0000256" key="5">
    <source>
        <dbReference type="ARBA" id="ARBA00022692"/>
    </source>
</evidence>
<dbReference type="PANTHER" id="PTHR31392">
    <property type="entry name" value="ALPHA-1,3-MANNOSYLTRANSFERASE MNN1-RELATED"/>
    <property type="match status" value="1"/>
</dbReference>